<dbReference type="KEGG" id="nfl:COO91_01990"/>
<sequence length="40" mass="4043">MLVLLRSISTLNCGFKWLVTTVGAIAAEAGSDGVSCTGSI</sequence>
<dbReference type="EMBL" id="CP024785">
    <property type="protein sequence ID" value="AUB36091.1"/>
    <property type="molecule type" value="Genomic_DNA"/>
</dbReference>
<name>A0A2K8SKX8_9NOSO</name>
<dbReference type="AlphaFoldDB" id="A0A2K8SKX8"/>
<accession>A0A2K8SKX8</accession>
<gene>
    <name evidence="1" type="ORF">COO91_01990</name>
</gene>
<evidence type="ECO:0000313" key="2">
    <source>
        <dbReference type="Proteomes" id="UP000232003"/>
    </source>
</evidence>
<proteinExistence type="predicted"/>
<keyword evidence="2" id="KW-1185">Reference proteome</keyword>
<evidence type="ECO:0000313" key="1">
    <source>
        <dbReference type="EMBL" id="AUB36091.1"/>
    </source>
</evidence>
<organism evidence="1 2">
    <name type="scientific">Nostoc flagelliforme CCNUN1</name>
    <dbReference type="NCBI Taxonomy" id="2038116"/>
    <lineage>
        <taxon>Bacteria</taxon>
        <taxon>Bacillati</taxon>
        <taxon>Cyanobacteriota</taxon>
        <taxon>Cyanophyceae</taxon>
        <taxon>Nostocales</taxon>
        <taxon>Nostocaceae</taxon>
        <taxon>Nostoc</taxon>
    </lineage>
</organism>
<dbReference type="Proteomes" id="UP000232003">
    <property type="component" value="Chromosome"/>
</dbReference>
<protein>
    <submittedName>
        <fullName evidence="1">Uncharacterized protein</fullName>
    </submittedName>
</protein>
<reference evidence="1 2" key="1">
    <citation type="submission" date="2017-11" db="EMBL/GenBank/DDBJ databases">
        <title>Complete genome of a free-living desiccation-tolerant cyanobacterium and its photosynthetic adaptation to extreme terrestrial habitat.</title>
        <authorList>
            <person name="Shang J."/>
        </authorList>
    </citation>
    <scope>NUCLEOTIDE SEQUENCE [LARGE SCALE GENOMIC DNA]</scope>
    <source>
        <strain evidence="1 2">CCNUN1</strain>
    </source>
</reference>